<dbReference type="SMART" id="SM00343">
    <property type="entry name" value="ZnF_C2HC"/>
    <property type="match status" value="1"/>
</dbReference>
<dbReference type="GO" id="GO:0008270">
    <property type="term" value="F:zinc ion binding"/>
    <property type="evidence" value="ECO:0007669"/>
    <property type="project" value="UniProtKB-KW"/>
</dbReference>
<dbReference type="InterPro" id="IPR054722">
    <property type="entry name" value="PolX-like_BBD"/>
</dbReference>
<keyword evidence="1" id="KW-0479">Metal-binding</keyword>
<organism evidence="4 5">
    <name type="scientific">Asparagus officinalis</name>
    <name type="common">Garden asparagus</name>
    <dbReference type="NCBI Taxonomy" id="4686"/>
    <lineage>
        <taxon>Eukaryota</taxon>
        <taxon>Viridiplantae</taxon>
        <taxon>Streptophyta</taxon>
        <taxon>Embryophyta</taxon>
        <taxon>Tracheophyta</taxon>
        <taxon>Spermatophyta</taxon>
        <taxon>Magnoliopsida</taxon>
        <taxon>Liliopsida</taxon>
        <taxon>Asparagales</taxon>
        <taxon>Asparagaceae</taxon>
        <taxon>Asparagoideae</taxon>
        <taxon>Asparagus</taxon>
    </lineage>
</organism>
<dbReference type="Proteomes" id="UP000243459">
    <property type="component" value="Chromosome 10"/>
</dbReference>
<dbReference type="PANTHER" id="PTHR47592">
    <property type="entry name" value="PBF68 PROTEIN"/>
    <property type="match status" value="1"/>
</dbReference>
<evidence type="ECO:0000256" key="2">
    <source>
        <dbReference type="SAM" id="MobiDB-lite"/>
    </source>
</evidence>
<keyword evidence="5" id="KW-1185">Reference proteome</keyword>
<feature type="compositionally biased region" description="Basic residues" evidence="2">
    <location>
        <begin position="69"/>
        <end position="79"/>
    </location>
</feature>
<gene>
    <name evidence="4" type="ORF">A4U43_C10F6140</name>
</gene>
<dbReference type="GO" id="GO:0003676">
    <property type="term" value="F:nucleic acid binding"/>
    <property type="evidence" value="ECO:0007669"/>
    <property type="project" value="InterPro"/>
</dbReference>
<evidence type="ECO:0000256" key="1">
    <source>
        <dbReference type="PROSITE-ProRule" id="PRU00047"/>
    </source>
</evidence>
<name>A0A5P1E5H5_ASPOF</name>
<dbReference type="AlphaFoldDB" id="A0A5P1E5H5"/>
<dbReference type="SUPFAM" id="SSF57756">
    <property type="entry name" value="Retrovirus zinc finger-like domains"/>
    <property type="match status" value="1"/>
</dbReference>
<dbReference type="Pfam" id="PF00098">
    <property type="entry name" value="zf-CCHC"/>
    <property type="match status" value="1"/>
</dbReference>
<feature type="region of interest" description="Disordered" evidence="2">
    <location>
        <begin position="61"/>
        <end position="96"/>
    </location>
</feature>
<keyword evidence="1" id="KW-0863">Zinc-finger</keyword>
<feature type="domain" description="CCHC-type" evidence="3">
    <location>
        <begin position="105"/>
        <end position="121"/>
    </location>
</feature>
<dbReference type="Gene3D" id="4.10.60.10">
    <property type="entry name" value="Zinc finger, CCHC-type"/>
    <property type="match status" value="1"/>
</dbReference>
<protein>
    <recommendedName>
        <fullName evidence="3">CCHC-type domain-containing protein</fullName>
    </recommendedName>
</protein>
<evidence type="ECO:0000313" key="4">
    <source>
        <dbReference type="EMBL" id="ONK56286.1"/>
    </source>
</evidence>
<dbReference type="EMBL" id="CM007390">
    <property type="protein sequence ID" value="ONK56286.1"/>
    <property type="molecule type" value="Genomic_DNA"/>
</dbReference>
<proteinExistence type="predicted"/>
<dbReference type="InterPro" id="IPR036875">
    <property type="entry name" value="Znf_CCHC_sf"/>
</dbReference>
<sequence length="256" mass="28120">MAKCYILASMSNELQHQHQYYTIASDILFNLKEMFRSQGRLARQRALRDFLKAKMAEGTPVFAPNKQKQTGKKKPKSPKVKQGPTGGGVGKVKGKTKASKAGKGKCFQCGETGHWKRNCPKVLAKKQTGMTDIQVIEVSFIVDTSSTWCLDSGATHHICNSLQRFQVSRQLEEGKISLSLGSEAKVLTVAVGVIRLCFQNNNVLILNNALYVPSIRRNLISVPCLASCGYTCLFGRDVVIEINGNFVCSGILSYGL</sequence>
<dbReference type="PANTHER" id="PTHR47592:SF29">
    <property type="entry name" value="ZINC FINGER, CCHC-TYPE"/>
    <property type="match status" value="1"/>
</dbReference>
<dbReference type="OMA" id="TANDEEC"/>
<keyword evidence="1" id="KW-0862">Zinc</keyword>
<dbReference type="PROSITE" id="PS50158">
    <property type="entry name" value="ZF_CCHC"/>
    <property type="match status" value="1"/>
</dbReference>
<dbReference type="Pfam" id="PF22936">
    <property type="entry name" value="Pol_BBD"/>
    <property type="match status" value="1"/>
</dbReference>
<evidence type="ECO:0000259" key="3">
    <source>
        <dbReference type="PROSITE" id="PS50158"/>
    </source>
</evidence>
<dbReference type="InterPro" id="IPR001878">
    <property type="entry name" value="Znf_CCHC"/>
</dbReference>
<accession>A0A5P1E5H5</accession>
<dbReference type="Gramene" id="ONK56286">
    <property type="protein sequence ID" value="ONK56286"/>
    <property type="gene ID" value="A4U43_C10F6140"/>
</dbReference>
<reference evidence="5" key="1">
    <citation type="journal article" date="2017" name="Nat. Commun.">
        <title>The asparagus genome sheds light on the origin and evolution of a young Y chromosome.</title>
        <authorList>
            <person name="Harkess A."/>
            <person name="Zhou J."/>
            <person name="Xu C."/>
            <person name="Bowers J.E."/>
            <person name="Van der Hulst R."/>
            <person name="Ayyampalayam S."/>
            <person name="Mercati F."/>
            <person name="Riccardi P."/>
            <person name="McKain M.R."/>
            <person name="Kakrana A."/>
            <person name="Tang H."/>
            <person name="Ray J."/>
            <person name="Groenendijk J."/>
            <person name="Arikit S."/>
            <person name="Mathioni S.M."/>
            <person name="Nakano M."/>
            <person name="Shan H."/>
            <person name="Telgmann-Rauber A."/>
            <person name="Kanno A."/>
            <person name="Yue Z."/>
            <person name="Chen H."/>
            <person name="Li W."/>
            <person name="Chen Y."/>
            <person name="Xu X."/>
            <person name="Zhang Y."/>
            <person name="Luo S."/>
            <person name="Chen H."/>
            <person name="Gao J."/>
            <person name="Mao Z."/>
            <person name="Pires J.C."/>
            <person name="Luo M."/>
            <person name="Kudrna D."/>
            <person name="Wing R.A."/>
            <person name="Meyers B.C."/>
            <person name="Yi K."/>
            <person name="Kong H."/>
            <person name="Lavrijsen P."/>
            <person name="Sunseri F."/>
            <person name="Falavigna A."/>
            <person name="Ye Y."/>
            <person name="Leebens-Mack J.H."/>
            <person name="Chen G."/>
        </authorList>
    </citation>
    <scope>NUCLEOTIDE SEQUENCE [LARGE SCALE GENOMIC DNA]</scope>
    <source>
        <strain evidence="5">cv. DH0086</strain>
    </source>
</reference>
<evidence type="ECO:0000313" key="5">
    <source>
        <dbReference type="Proteomes" id="UP000243459"/>
    </source>
</evidence>